<organism evidence="3">
    <name type="scientific">Serpula lacrymans var. lacrymans (strain S7.3)</name>
    <name type="common">Dry rot fungus</name>
    <dbReference type="NCBI Taxonomy" id="936435"/>
    <lineage>
        <taxon>Eukaryota</taxon>
        <taxon>Fungi</taxon>
        <taxon>Dikarya</taxon>
        <taxon>Basidiomycota</taxon>
        <taxon>Agaricomycotina</taxon>
        <taxon>Agaricomycetes</taxon>
        <taxon>Agaricomycetidae</taxon>
        <taxon>Boletales</taxon>
        <taxon>Coniophorineae</taxon>
        <taxon>Serpulaceae</taxon>
        <taxon>Serpula</taxon>
    </lineage>
</organism>
<evidence type="ECO:0000313" key="3">
    <source>
        <dbReference type="Proteomes" id="UP000008063"/>
    </source>
</evidence>
<evidence type="ECO:0000256" key="1">
    <source>
        <dbReference type="SAM" id="MobiDB-lite"/>
    </source>
</evidence>
<proteinExistence type="predicted"/>
<dbReference type="InParanoid" id="F8QDG6"/>
<dbReference type="HOGENOM" id="CLU_2689322_0_0_1"/>
<evidence type="ECO:0000313" key="2">
    <source>
        <dbReference type="EMBL" id="EGN93637.1"/>
    </source>
</evidence>
<reference evidence="3" key="1">
    <citation type="journal article" date="2011" name="Science">
        <title>The plant cell wall-decomposing machinery underlies the functional diversity of forest fungi.</title>
        <authorList>
            <person name="Eastwood D.C."/>
            <person name="Floudas D."/>
            <person name="Binder M."/>
            <person name="Majcherczyk A."/>
            <person name="Schneider P."/>
            <person name="Aerts A."/>
            <person name="Asiegbu F.O."/>
            <person name="Baker S.E."/>
            <person name="Barry K."/>
            <person name="Bendiksby M."/>
            <person name="Blumentritt M."/>
            <person name="Coutinho P.M."/>
            <person name="Cullen D."/>
            <person name="de Vries R.P."/>
            <person name="Gathman A."/>
            <person name="Goodell B."/>
            <person name="Henrissat B."/>
            <person name="Ihrmark K."/>
            <person name="Kauserud H."/>
            <person name="Kohler A."/>
            <person name="LaButti K."/>
            <person name="Lapidus A."/>
            <person name="Lavin J.L."/>
            <person name="Lee Y.-H."/>
            <person name="Lindquist E."/>
            <person name="Lilly W."/>
            <person name="Lucas S."/>
            <person name="Morin E."/>
            <person name="Murat C."/>
            <person name="Oguiza J.A."/>
            <person name="Park J."/>
            <person name="Pisabarro A.G."/>
            <person name="Riley R."/>
            <person name="Rosling A."/>
            <person name="Salamov A."/>
            <person name="Schmidt O."/>
            <person name="Schmutz J."/>
            <person name="Skrede I."/>
            <person name="Stenlid J."/>
            <person name="Wiebenga A."/>
            <person name="Xie X."/>
            <person name="Kuees U."/>
            <person name="Hibbett D.S."/>
            <person name="Hoffmeister D."/>
            <person name="Hoegberg N."/>
            <person name="Martin F."/>
            <person name="Grigoriev I.V."/>
            <person name="Watkinson S.C."/>
        </authorList>
    </citation>
    <scope>NUCLEOTIDE SEQUENCE [LARGE SCALE GENOMIC DNA]</scope>
    <source>
        <strain evidence="3">strain S7.3</strain>
    </source>
</reference>
<feature type="compositionally biased region" description="Basic residues" evidence="1">
    <location>
        <begin position="65"/>
        <end position="74"/>
    </location>
</feature>
<name>F8QDG6_SERL3</name>
<gene>
    <name evidence="2" type="ORF">SERLA73DRAFT_189367</name>
</gene>
<feature type="region of interest" description="Disordered" evidence="1">
    <location>
        <begin position="51"/>
        <end position="74"/>
    </location>
</feature>
<protein>
    <submittedName>
        <fullName evidence="2">Uncharacterized protein</fullName>
    </submittedName>
</protein>
<dbReference type="Proteomes" id="UP000008063">
    <property type="component" value="Unassembled WGS sequence"/>
</dbReference>
<dbReference type="AlphaFoldDB" id="F8QDG6"/>
<dbReference type="EMBL" id="GL945491">
    <property type="protein sequence ID" value="EGN93637.1"/>
    <property type="molecule type" value="Genomic_DNA"/>
</dbReference>
<keyword evidence="3" id="KW-1185">Reference proteome</keyword>
<accession>F8QDG6</accession>
<sequence length="74" mass="8408">MGENEVGRCVHHTCWGTSSHELRVMVRFDGRSSCKAAHGFLRKAASTKNATREAQLDMSSMSATRQRKRRTVWI</sequence>